<dbReference type="SUPFAM" id="SSF82689">
    <property type="entry name" value="Mechanosensitive channel protein MscS (YggB), C-terminal domain"/>
    <property type="match status" value="1"/>
</dbReference>
<evidence type="ECO:0000256" key="6">
    <source>
        <dbReference type="ARBA" id="ARBA00023136"/>
    </source>
</evidence>
<evidence type="ECO:0000259" key="8">
    <source>
        <dbReference type="Pfam" id="PF00924"/>
    </source>
</evidence>
<dbReference type="InterPro" id="IPR008910">
    <property type="entry name" value="MSC_TM_helix"/>
</dbReference>
<evidence type="ECO:0000313" key="9">
    <source>
        <dbReference type="EMBL" id="GGM93612.1"/>
    </source>
</evidence>
<evidence type="ECO:0000313" key="10">
    <source>
        <dbReference type="Proteomes" id="UP000632339"/>
    </source>
</evidence>
<evidence type="ECO:0000256" key="4">
    <source>
        <dbReference type="ARBA" id="ARBA00022692"/>
    </source>
</evidence>
<dbReference type="Gene3D" id="3.30.70.100">
    <property type="match status" value="1"/>
</dbReference>
<dbReference type="InterPro" id="IPR006685">
    <property type="entry name" value="MscS_channel_2nd"/>
</dbReference>
<evidence type="ECO:0000256" key="5">
    <source>
        <dbReference type="ARBA" id="ARBA00022989"/>
    </source>
</evidence>
<keyword evidence="5 7" id="KW-1133">Transmembrane helix</keyword>
<feature type="transmembrane region" description="Helical" evidence="7">
    <location>
        <begin position="12"/>
        <end position="35"/>
    </location>
</feature>
<dbReference type="Pfam" id="PF05552">
    <property type="entry name" value="MS_channel_1st_1"/>
    <property type="match status" value="1"/>
</dbReference>
<reference evidence="10" key="1">
    <citation type="journal article" date="2019" name="Int. J. Syst. Evol. Microbiol.">
        <title>The Global Catalogue of Microorganisms (GCM) 10K type strain sequencing project: providing services to taxonomists for standard genome sequencing and annotation.</title>
        <authorList>
            <consortium name="The Broad Institute Genomics Platform"/>
            <consortium name="The Broad Institute Genome Sequencing Center for Infectious Disease"/>
            <person name="Wu L."/>
            <person name="Ma J."/>
        </authorList>
    </citation>
    <scope>NUCLEOTIDE SEQUENCE [LARGE SCALE GENOMIC DNA]</scope>
    <source>
        <strain evidence="10">CGMCC 1.6375</strain>
    </source>
</reference>
<dbReference type="Proteomes" id="UP000632339">
    <property type="component" value="Unassembled WGS sequence"/>
</dbReference>
<gene>
    <name evidence="9" type="ORF">GCM10010967_28490</name>
</gene>
<feature type="domain" description="Mechanosensitive ion channel MscS" evidence="8">
    <location>
        <begin position="104"/>
        <end position="170"/>
    </location>
</feature>
<evidence type="ECO:0000256" key="3">
    <source>
        <dbReference type="ARBA" id="ARBA00022475"/>
    </source>
</evidence>
<dbReference type="Gene3D" id="2.30.30.60">
    <property type="match status" value="1"/>
</dbReference>
<comment type="subcellular location">
    <subcellularLocation>
        <location evidence="1">Cell membrane</location>
        <topology evidence="1">Multi-pass membrane protein</topology>
    </subcellularLocation>
</comment>
<dbReference type="InterPro" id="IPR011014">
    <property type="entry name" value="MscS_channel_TM-2"/>
</dbReference>
<dbReference type="InterPro" id="IPR011066">
    <property type="entry name" value="MscS_channel_C_sf"/>
</dbReference>
<accession>A0ABQ2HXG6</accession>
<dbReference type="InterPro" id="IPR045275">
    <property type="entry name" value="MscS_archaea/bacteria_type"/>
</dbReference>
<protein>
    <submittedName>
        <fullName evidence="9">Mechanosensitive ion channel protein MscS</fullName>
    </submittedName>
</protein>
<dbReference type="PANTHER" id="PTHR30221">
    <property type="entry name" value="SMALL-CONDUCTANCE MECHANOSENSITIVE CHANNEL"/>
    <property type="match status" value="1"/>
</dbReference>
<comment type="caution">
    <text evidence="9">The sequence shown here is derived from an EMBL/GenBank/DDBJ whole genome shotgun (WGS) entry which is preliminary data.</text>
</comment>
<dbReference type="RefSeq" id="WP_019943196.1">
    <property type="nucleotide sequence ID" value="NZ_BMLI01000001.1"/>
</dbReference>
<dbReference type="InterPro" id="IPR010920">
    <property type="entry name" value="LSM_dom_sf"/>
</dbReference>
<keyword evidence="4 7" id="KW-0812">Transmembrane</keyword>
<evidence type="ECO:0000256" key="2">
    <source>
        <dbReference type="ARBA" id="ARBA00008017"/>
    </source>
</evidence>
<dbReference type="InterPro" id="IPR006686">
    <property type="entry name" value="MscS_channel_CS"/>
</dbReference>
<sequence length="262" mass="28669">MKIEQFYNKAYTWILATGPSVLVGIAVLIAGFWLIKILSRWLTAHMYKQEIDPSLTPFLLSLAVTTLRILLIISVMQIVGIQMTIFAALVGAIGVAAGLALSGTLQNFTSGVLILILKPFHVGDNIVAQGQEGTVEAIKIFYTVVKTYDNRTVVIPNSKLSNEVIINISKLGSRRLDVEMKFSNSIDFGEVKKVINNVLDHAQSALKVPARRIGISSIEPDGYKVMVNVWLDAHGFVDTKMEIQEKMMEGLKGSGLKLPGLG</sequence>
<dbReference type="SUPFAM" id="SSF50182">
    <property type="entry name" value="Sm-like ribonucleoproteins"/>
    <property type="match status" value="1"/>
</dbReference>
<dbReference type="PANTHER" id="PTHR30221:SF1">
    <property type="entry name" value="SMALL-CONDUCTANCE MECHANOSENSITIVE CHANNEL"/>
    <property type="match status" value="1"/>
</dbReference>
<evidence type="ECO:0000256" key="1">
    <source>
        <dbReference type="ARBA" id="ARBA00004651"/>
    </source>
</evidence>
<dbReference type="Gene3D" id="1.10.287.1260">
    <property type="match status" value="1"/>
</dbReference>
<keyword evidence="3" id="KW-1003">Cell membrane</keyword>
<dbReference type="Pfam" id="PF00924">
    <property type="entry name" value="MS_channel_2nd"/>
    <property type="match status" value="1"/>
</dbReference>
<comment type="similarity">
    <text evidence="2">Belongs to the MscS (TC 1.A.23) family.</text>
</comment>
<keyword evidence="6 7" id="KW-0472">Membrane</keyword>
<organism evidence="9 10">
    <name type="scientific">Dyadobacter beijingensis</name>
    <dbReference type="NCBI Taxonomy" id="365489"/>
    <lineage>
        <taxon>Bacteria</taxon>
        <taxon>Pseudomonadati</taxon>
        <taxon>Bacteroidota</taxon>
        <taxon>Cytophagia</taxon>
        <taxon>Cytophagales</taxon>
        <taxon>Spirosomataceae</taxon>
        <taxon>Dyadobacter</taxon>
    </lineage>
</organism>
<dbReference type="InterPro" id="IPR023408">
    <property type="entry name" value="MscS_beta-dom_sf"/>
</dbReference>
<feature type="transmembrane region" description="Helical" evidence="7">
    <location>
        <begin position="85"/>
        <end position="105"/>
    </location>
</feature>
<dbReference type="EMBL" id="BMLI01000001">
    <property type="protein sequence ID" value="GGM93612.1"/>
    <property type="molecule type" value="Genomic_DNA"/>
</dbReference>
<keyword evidence="10" id="KW-1185">Reference proteome</keyword>
<feature type="transmembrane region" description="Helical" evidence="7">
    <location>
        <begin position="55"/>
        <end position="73"/>
    </location>
</feature>
<name>A0ABQ2HXG6_9BACT</name>
<dbReference type="PROSITE" id="PS01246">
    <property type="entry name" value="UPF0003"/>
    <property type="match status" value="1"/>
</dbReference>
<dbReference type="SUPFAM" id="SSF82861">
    <property type="entry name" value="Mechanosensitive channel protein MscS (YggB), transmembrane region"/>
    <property type="match status" value="1"/>
</dbReference>
<proteinExistence type="inferred from homology"/>
<evidence type="ECO:0000256" key="7">
    <source>
        <dbReference type="SAM" id="Phobius"/>
    </source>
</evidence>